<dbReference type="Proteomes" id="UP000018291">
    <property type="component" value="Unassembled WGS sequence"/>
</dbReference>
<comment type="caution">
    <text evidence="2">The sequence shown here is derived from an EMBL/GenBank/DDBJ whole genome shotgun (WGS) entry which is preliminary data.</text>
</comment>
<protein>
    <submittedName>
        <fullName evidence="2">Putative enoyl-CoA hydratase/isomerase related</fullName>
    </submittedName>
</protein>
<dbReference type="EMBL" id="CANL01000025">
    <property type="protein sequence ID" value="CCM63911.1"/>
    <property type="molecule type" value="Genomic_DNA"/>
</dbReference>
<dbReference type="Pfam" id="PF00378">
    <property type="entry name" value="ECH_1"/>
    <property type="match status" value="1"/>
</dbReference>
<dbReference type="eggNOG" id="COG1024">
    <property type="taxonomic scope" value="Bacteria"/>
</dbReference>
<name>R4Z3N8_9ACTN</name>
<evidence type="ECO:0000256" key="1">
    <source>
        <dbReference type="SAM" id="MobiDB-lite"/>
    </source>
</evidence>
<dbReference type="GO" id="GO:0004165">
    <property type="term" value="F:delta(3)-delta(2)-enoyl-CoA isomerase activity"/>
    <property type="evidence" value="ECO:0007669"/>
    <property type="project" value="TreeGrafter"/>
</dbReference>
<feature type="region of interest" description="Disordered" evidence="1">
    <location>
        <begin position="1"/>
        <end position="24"/>
    </location>
</feature>
<gene>
    <name evidence="2" type="ORF">BN381_310007</name>
</gene>
<dbReference type="Gene3D" id="3.90.226.10">
    <property type="entry name" value="2-enoyl-CoA Hydratase, Chain A, domain 1"/>
    <property type="match status" value="1"/>
</dbReference>
<dbReference type="AlphaFoldDB" id="R4Z3N8"/>
<accession>R4Z3N8</accession>
<keyword evidence="3" id="KW-1185">Reference proteome</keyword>
<dbReference type="PANTHER" id="PTHR11941">
    <property type="entry name" value="ENOYL-COA HYDRATASE-RELATED"/>
    <property type="match status" value="1"/>
</dbReference>
<dbReference type="GO" id="GO:0006635">
    <property type="term" value="P:fatty acid beta-oxidation"/>
    <property type="evidence" value="ECO:0007669"/>
    <property type="project" value="TreeGrafter"/>
</dbReference>
<dbReference type="STRING" id="1229780.BN381_310007"/>
<evidence type="ECO:0000313" key="2">
    <source>
        <dbReference type="EMBL" id="CCM63911.1"/>
    </source>
</evidence>
<dbReference type="PANTHER" id="PTHR11941:SF75">
    <property type="entry name" value="ENOYL-COA HYDRATASE_ISOMERASE FAMILY PROTEIN"/>
    <property type="match status" value="1"/>
</dbReference>
<sequence>MRHTEVMNQHAGGSDLQKQSEQPWGSVTLSESDGVAVLRLGDGLNTVDGSVLDAVLALLDRLEAAEVPPALVTVGSQRAYCTGYDLEFLAGLEQHAMEFEVERSLDLLARVLTYPGATVAAISGHAFGYGAMLALAHDQRVMRADRGWFCLPEVDLGLEFQPFQLALVRARMTPQAAHRAITTGHRFGAAEAVAAGIVEEVAELEETERRACELAGEGAGKAPAVLKALKTALYAEVLAAPRLGR</sequence>
<dbReference type="CDD" id="cd06558">
    <property type="entry name" value="crotonase-like"/>
    <property type="match status" value="1"/>
</dbReference>
<dbReference type="InterPro" id="IPR029045">
    <property type="entry name" value="ClpP/crotonase-like_dom_sf"/>
</dbReference>
<organism evidence="2 3">
    <name type="scientific">Candidatus Neomicrothrix parvicella RN1</name>
    <dbReference type="NCBI Taxonomy" id="1229780"/>
    <lineage>
        <taxon>Bacteria</taxon>
        <taxon>Bacillati</taxon>
        <taxon>Actinomycetota</taxon>
        <taxon>Acidimicrobiia</taxon>
        <taxon>Acidimicrobiales</taxon>
        <taxon>Microthrixaceae</taxon>
        <taxon>Candidatus Neomicrothrix</taxon>
    </lineage>
</organism>
<proteinExistence type="predicted"/>
<evidence type="ECO:0000313" key="3">
    <source>
        <dbReference type="Proteomes" id="UP000018291"/>
    </source>
</evidence>
<keyword evidence="2" id="KW-0413">Isomerase</keyword>
<reference evidence="2 3" key="1">
    <citation type="journal article" date="2013" name="ISME J.">
        <title>Metabolic model for the filamentous 'Candidatus Microthrix parvicella' based on genomic and metagenomic analyses.</title>
        <authorList>
            <person name="Jon McIlroy S."/>
            <person name="Kristiansen R."/>
            <person name="Albertsen M."/>
            <person name="Michael Karst S."/>
            <person name="Rossetti S."/>
            <person name="Lund Nielsen J."/>
            <person name="Tandoi V."/>
            <person name="James Seviour R."/>
            <person name="Nielsen P.H."/>
        </authorList>
    </citation>
    <scope>NUCLEOTIDE SEQUENCE [LARGE SCALE GENOMIC DNA]</scope>
    <source>
        <strain evidence="2 3">RN1</strain>
    </source>
</reference>
<dbReference type="SUPFAM" id="SSF52096">
    <property type="entry name" value="ClpP/crotonase"/>
    <property type="match status" value="1"/>
</dbReference>
<dbReference type="InterPro" id="IPR001753">
    <property type="entry name" value="Enoyl-CoA_hydra/iso"/>
</dbReference>
<dbReference type="HOGENOM" id="CLU_009834_3_2_11"/>